<accession>A0A382JJB0</accession>
<dbReference type="AlphaFoldDB" id="A0A382JJB0"/>
<gene>
    <name evidence="1" type="ORF">METZ01_LOCUS264643</name>
</gene>
<proteinExistence type="predicted"/>
<protein>
    <submittedName>
        <fullName evidence="1">Uncharacterized protein</fullName>
    </submittedName>
</protein>
<organism evidence="1">
    <name type="scientific">marine metagenome</name>
    <dbReference type="NCBI Taxonomy" id="408172"/>
    <lineage>
        <taxon>unclassified sequences</taxon>
        <taxon>metagenomes</taxon>
        <taxon>ecological metagenomes</taxon>
    </lineage>
</organism>
<evidence type="ECO:0000313" key="1">
    <source>
        <dbReference type="EMBL" id="SVC11789.1"/>
    </source>
</evidence>
<name>A0A382JJB0_9ZZZZ</name>
<reference evidence="1" key="1">
    <citation type="submission" date="2018-05" db="EMBL/GenBank/DDBJ databases">
        <authorList>
            <person name="Lanie J.A."/>
            <person name="Ng W.-L."/>
            <person name="Kazmierczak K.M."/>
            <person name="Andrzejewski T.M."/>
            <person name="Davidsen T.M."/>
            <person name="Wayne K.J."/>
            <person name="Tettelin H."/>
            <person name="Glass J.I."/>
            <person name="Rusch D."/>
            <person name="Podicherti R."/>
            <person name="Tsui H.-C.T."/>
            <person name="Winkler M.E."/>
        </authorList>
    </citation>
    <scope>NUCLEOTIDE SEQUENCE</scope>
</reference>
<sequence length="280" mass="32294">MFGLFRKSKPVDNPARPELSPENRKKLVWYQNRLTLMMNSFRTQTELAQYLGIKRAVLNKLLNKNGTVTSYLSMRHFPRTDLTQADQLIKDFNARTYQEIRKDHPLGDLEVPFREELDTGSYRIIFDGFDFTSSIDFNDQQTYPLLGWTYTLADVKKLYGSIPDKFWGQVWIIVDANVGASAAYFLHNVTQGEVNIRLDKRNHRKITLYAANKILIGSANFGHTINKECMVEITSASDYGWLMDKFMLHWESLDEFPGVDYQSQSDTVVPVSLDGRQING</sequence>
<dbReference type="EMBL" id="UINC01074520">
    <property type="protein sequence ID" value="SVC11789.1"/>
    <property type="molecule type" value="Genomic_DNA"/>
</dbReference>